<keyword evidence="1" id="KW-1133">Transmembrane helix</keyword>
<keyword evidence="1" id="KW-0812">Transmembrane</keyword>
<keyword evidence="3" id="KW-1185">Reference proteome</keyword>
<keyword evidence="1" id="KW-0472">Membrane</keyword>
<accession>S2E8V3</accession>
<reference evidence="2 3" key="1">
    <citation type="journal article" date="2012" name="J. Bacteriol.">
        <title>Genome Sequence of "Candidatus Nitrosoarchaeum limnia" BG20, a Low-Salinity Ammonia-Oxidizing Archaeon from the San Francisco Bay Estuary.</title>
        <authorList>
            <person name="Mosier A.C."/>
            <person name="Allen E.E."/>
            <person name="Kim M."/>
            <person name="Ferriera S."/>
            <person name="Francis C.A."/>
        </authorList>
    </citation>
    <scope>NUCLEOTIDE SEQUENCE [LARGE SCALE GENOMIC DNA]</scope>
    <source>
        <strain evidence="2 3">BG20</strain>
    </source>
</reference>
<proteinExistence type="predicted"/>
<feature type="transmembrane region" description="Helical" evidence="1">
    <location>
        <begin position="6"/>
        <end position="23"/>
    </location>
</feature>
<organism evidence="2 3">
    <name type="scientific">Candidatus Nitrosarchaeum limnium BG20</name>
    <dbReference type="NCBI Taxonomy" id="859192"/>
    <lineage>
        <taxon>Archaea</taxon>
        <taxon>Nitrososphaerota</taxon>
        <taxon>Nitrososphaeria</taxon>
        <taxon>Nitrosopumilales</taxon>
        <taxon>Nitrosopumilaceae</taxon>
        <taxon>Nitrosarchaeum</taxon>
    </lineage>
</organism>
<name>S2E8V3_9ARCH</name>
<evidence type="ECO:0000313" key="3">
    <source>
        <dbReference type="Proteomes" id="UP000014065"/>
    </source>
</evidence>
<protein>
    <submittedName>
        <fullName evidence="2">Uncharacterized protein</fullName>
    </submittedName>
</protein>
<dbReference type="EMBL" id="AHJG01000134">
    <property type="protein sequence ID" value="EPA05846.1"/>
    <property type="molecule type" value="Genomic_DNA"/>
</dbReference>
<gene>
    <name evidence="2" type="ORF">BG20_I0798</name>
</gene>
<evidence type="ECO:0000256" key="1">
    <source>
        <dbReference type="SAM" id="Phobius"/>
    </source>
</evidence>
<dbReference type="Proteomes" id="UP000014065">
    <property type="component" value="Unassembled WGS sequence"/>
</dbReference>
<dbReference type="RefSeq" id="WP_010191406.1">
    <property type="nucleotide sequence ID" value="NZ_AHJG01000134.1"/>
</dbReference>
<sequence length="61" mass="6612">MVLGVIITVGIAVVVVLIIIKLLRDPNIGKNTNKTKQCIACGNKTNSLICEFCKKNAKSLR</sequence>
<dbReference type="AlphaFoldDB" id="S2E8V3"/>
<comment type="caution">
    <text evidence="2">The sequence shown here is derived from an EMBL/GenBank/DDBJ whole genome shotgun (WGS) entry which is preliminary data.</text>
</comment>
<evidence type="ECO:0000313" key="2">
    <source>
        <dbReference type="EMBL" id="EPA05846.1"/>
    </source>
</evidence>